<comment type="cofactor">
    <cofactor evidence="6">
        <name>[2Fe-2S] cluster</name>
        <dbReference type="ChEBI" id="CHEBI:190135"/>
    </cofactor>
</comment>
<proteinExistence type="inferred from homology"/>
<keyword evidence="8" id="KW-1185">Reference proteome</keyword>
<dbReference type="Gene3D" id="1.10.10.1590">
    <property type="entry name" value="NADH-quinone oxidoreductase subunit E"/>
    <property type="match status" value="1"/>
</dbReference>
<dbReference type="InterPro" id="IPR028431">
    <property type="entry name" value="NADP_DH_HndA-like"/>
</dbReference>
<protein>
    <submittedName>
        <fullName evidence="7">Hydrogenase HoxE</fullName>
    </submittedName>
</protein>
<dbReference type="InterPro" id="IPR041921">
    <property type="entry name" value="NuoE_N"/>
</dbReference>
<evidence type="ECO:0000313" key="7">
    <source>
        <dbReference type="EMBL" id="BDD86509.1"/>
    </source>
</evidence>
<keyword evidence="4" id="KW-0408">Iron</keyword>
<dbReference type="InterPro" id="IPR002023">
    <property type="entry name" value="NuoE-like"/>
</dbReference>
<organism evidence="7 8">
    <name type="scientific">Desulfofustis limnaeus</name>
    <dbReference type="NCBI Taxonomy" id="2740163"/>
    <lineage>
        <taxon>Bacteria</taxon>
        <taxon>Pseudomonadati</taxon>
        <taxon>Thermodesulfobacteriota</taxon>
        <taxon>Desulfobulbia</taxon>
        <taxon>Desulfobulbales</taxon>
        <taxon>Desulfocapsaceae</taxon>
        <taxon>Desulfofustis</taxon>
    </lineage>
</organism>
<keyword evidence="2" id="KW-0001">2Fe-2S</keyword>
<dbReference type="Pfam" id="PF01257">
    <property type="entry name" value="2Fe-2S_thioredx"/>
    <property type="match status" value="1"/>
</dbReference>
<dbReference type="EMBL" id="AP025516">
    <property type="protein sequence ID" value="BDD86509.1"/>
    <property type="molecule type" value="Genomic_DNA"/>
</dbReference>
<comment type="similarity">
    <text evidence="1">Belongs to the complex I 24 kDa subunit family.</text>
</comment>
<dbReference type="PIRSF" id="PIRSF000216">
    <property type="entry name" value="NADH_DH_24kDa"/>
    <property type="match status" value="1"/>
</dbReference>
<keyword evidence="3" id="KW-0479">Metal-binding</keyword>
<dbReference type="Proteomes" id="UP000830055">
    <property type="component" value="Chromosome"/>
</dbReference>
<evidence type="ECO:0000256" key="5">
    <source>
        <dbReference type="ARBA" id="ARBA00023014"/>
    </source>
</evidence>
<dbReference type="PROSITE" id="PS01099">
    <property type="entry name" value="COMPLEX1_24K"/>
    <property type="match status" value="1"/>
</dbReference>
<dbReference type="PANTHER" id="PTHR43342:SF2">
    <property type="entry name" value="POTENTIAL NAD-REDUCING HYDROGENASE SUBUNIT"/>
    <property type="match status" value="1"/>
</dbReference>
<evidence type="ECO:0000256" key="1">
    <source>
        <dbReference type="ARBA" id="ARBA00010643"/>
    </source>
</evidence>
<dbReference type="InterPro" id="IPR042128">
    <property type="entry name" value="NuoE_dom"/>
</dbReference>
<evidence type="ECO:0000256" key="2">
    <source>
        <dbReference type="ARBA" id="ARBA00022714"/>
    </source>
</evidence>
<accession>A0ABM7W6E2</accession>
<dbReference type="CDD" id="cd03064">
    <property type="entry name" value="TRX_Fd_NuoE"/>
    <property type="match status" value="1"/>
</dbReference>
<name>A0ABM7W6E2_9BACT</name>
<dbReference type="PANTHER" id="PTHR43342">
    <property type="entry name" value="NADH-QUINONE OXIDOREDUCTASE, E SUBUNIT"/>
    <property type="match status" value="1"/>
</dbReference>
<dbReference type="Gene3D" id="3.40.30.10">
    <property type="entry name" value="Glutaredoxin"/>
    <property type="match status" value="1"/>
</dbReference>
<keyword evidence="5" id="KW-0411">Iron-sulfur</keyword>
<sequence>MSGVDLYLKNGGAMATTSKHKTAPAKMETVHTDPRYKLVDRTLKRLHYQQDALIEVLHTAQEAFGFLNDDLMIYIARALKLPQSWVYGVATFYHFFSLEPQGEHTCVVCMGTACYVKRSAEIVATIQKEFGIAPGETTPDGKLSLATARCLGSCGLAPVLVIDDEVLGKETPEGTVQRIKEVITTTPDTGAATDVAVAQPQEEHQS</sequence>
<reference evidence="7 8" key="1">
    <citation type="submission" date="2022-01" db="EMBL/GenBank/DDBJ databases">
        <title>Desulfofustis limnae sp. nov., a novel mesophilic sulfate-reducing bacterium isolated from marsh soil.</title>
        <authorList>
            <person name="Watanabe M."/>
            <person name="Takahashi A."/>
            <person name="Kojima H."/>
            <person name="Fukui M."/>
        </authorList>
    </citation>
    <scope>NUCLEOTIDE SEQUENCE [LARGE SCALE GENOMIC DNA]</scope>
    <source>
        <strain evidence="7 8">PPLL</strain>
    </source>
</reference>
<evidence type="ECO:0000313" key="8">
    <source>
        <dbReference type="Proteomes" id="UP000830055"/>
    </source>
</evidence>
<evidence type="ECO:0000256" key="3">
    <source>
        <dbReference type="ARBA" id="ARBA00022723"/>
    </source>
</evidence>
<dbReference type="SUPFAM" id="SSF52833">
    <property type="entry name" value="Thioredoxin-like"/>
    <property type="match status" value="1"/>
</dbReference>
<evidence type="ECO:0000256" key="4">
    <source>
        <dbReference type="ARBA" id="ARBA00023004"/>
    </source>
</evidence>
<gene>
    <name evidence="7" type="primary">hoxE</name>
    <name evidence="7" type="ORF">DPPLL_08740</name>
</gene>
<dbReference type="NCBIfam" id="NF005747">
    <property type="entry name" value="PRK07571.1"/>
    <property type="match status" value="1"/>
</dbReference>
<dbReference type="InterPro" id="IPR036249">
    <property type="entry name" value="Thioredoxin-like_sf"/>
</dbReference>
<evidence type="ECO:0000256" key="6">
    <source>
        <dbReference type="ARBA" id="ARBA00034078"/>
    </source>
</evidence>